<keyword evidence="1" id="KW-1133">Transmembrane helix</keyword>
<accession>A0A5C8KJE8</accession>
<dbReference type="AlphaFoldDB" id="A0A5C8KJE8"/>
<protein>
    <submittedName>
        <fullName evidence="2">Uncharacterized protein</fullName>
    </submittedName>
</protein>
<dbReference type="EMBL" id="VRTS01000010">
    <property type="protein sequence ID" value="TXK59837.1"/>
    <property type="molecule type" value="Genomic_DNA"/>
</dbReference>
<feature type="transmembrane region" description="Helical" evidence="1">
    <location>
        <begin position="86"/>
        <end position="105"/>
    </location>
</feature>
<keyword evidence="3" id="KW-1185">Reference proteome</keyword>
<organism evidence="2 3">
    <name type="scientific">Alkalisalibacterium limincola</name>
    <dbReference type="NCBI Taxonomy" id="2699169"/>
    <lineage>
        <taxon>Bacteria</taxon>
        <taxon>Pseudomonadati</taxon>
        <taxon>Pseudomonadota</taxon>
        <taxon>Gammaproteobacteria</taxon>
        <taxon>Lysobacterales</taxon>
        <taxon>Lysobacteraceae</taxon>
        <taxon>Alkalisalibacterium</taxon>
    </lineage>
</organism>
<keyword evidence="1" id="KW-0812">Transmembrane</keyword>
<keyword evidence="1" id="KW-0472">Membrane</keyword>
<dbReference type="Proteomes" id="UP000321248">
    <property type="component" value="Unassembled WGS sequence"/>
</dbReference>
<comment type="caution">
    <text evidence="2">The sequence shown here is derived from an EMBL/GenBank/DDBJ whole genome shotgun (WGS) entry which is preliminary data.</text>
</comment>
<proteinExistence type="predicted"/>
<dbReference type="RefSeq" id="WP_147892451.1">
    <property type="nucleotide sequence ID" value="NZ_VRTS01000010.1"/>
</dbReference>
<feature type="transmembrane region" description="Helical" evidence="1">
    <location>
        <begin position="45"/>
        <end position="66"/>
    </location>
</feature>
<sequence>MNKPVDPDRSLARTLWPVALVAPAIALIFAGYASTREAGAFDWTLVLVGVIVGVVMFGLLLAYDTWRRGRSKEDTHTAPMKLVESPVVWIPPIVLIAVVLTFVFAQQ</sequence>
<evidence type="ECO:0000256" key="1">
    <source>
        <dbReference type="SAM" id="Phobius"/>
    </source>
</evidence>
<evidence type="ECO:0000313" key="3">
    <source>
        <dbReference type="Proteomes" id="UP000321248"/>
    </source>
</evidence>
<reference evidence="2 3" key="1">
    <citation type="submission" date="2019-08" db="EMBL/GenBank/DDBJ databases">
        <authorList>
            <person name="Karlyshev A.V."/>
        </authorList>
    </citation>
    <scope>NUCLEOTIDE SEQUENCE [LARGE SCALE GENOMIC DNA]</scope>
    <source>
        <strain evidence="2 3">Alg18-2.2</strain>
    </source>
</reference>
<evidence type="ECO:0000313" key="2">
    <source>
        <dbReference type="EMBL" id="TXK59837.1"/>
    </source>
</evidence>
<feature type="transmembrane region" description="Helical" evidence="1">
    <location>
        <begin position="15"/>
        <end position="33"/>
    </location>
</feature>
<gene>
    <name evidence="2" type="ORF">FU658_12895</name>
</gene>
<name>A0A5C8KJE8_9GAMM</name>